<name>A0A238LE23_9RHOB</name>
<protein>
    <recommendedName>
        <fullName evidence="3">DUF1127 domain-containing protein</fullName>
    </recommendedName>
</protein>
<evidence type="ECO:0000313" key="1">
    <source>
        <dbReference type="EMBL" id="SMY07929.1"/>
    </source>
</evidence>
<dbReference type="RefSeq" id="WP_168770520.1">
    <property type="nucleotide sequence ID" value="NZ_FXZK01000003.1"/>
</dbReference>
<reference evidence="1 2" key="1">
    <citation type="submission" date="2017-05" db="EMBL/GenBank/DDBJ databases">
        <authorList>
            <person name="Song R."/>
            <person name="Chenine A.L."/>
            <person name="Ruprecht R.M."/>
        </authorList>
    </citation>
    <scope>NUCLEOTIDE SEQUENCE [LARGE SCALE GENOMIC DNA]</scope>
    <source>
        <strain evidence="1 2">CECT 8899</strain>
    </source>
</reference>
<dbReference type="Proteomes" id="UP000201613">
    <property type="component" value="Unassembled WGS sequence"/>
</dbReference>
<dbReference type="EMBL" id="FXZK01000003">
    <property type="protein sequence ID" value="SMY07929.1"/>
    <property type="molecule type" value="Genomic_DNA"/>
</dbReference>
<evidence type="ECO:0000313" key="2">
    <source>
        <dbReference type="Proteomes" id="UP000201613"/>
    </source>
</evidence>
<organism evidence="1 2">
    <name type="scientific">Flavimaricola marinus</name>
    <dbReference type="NCBI Taxonomy" id="1819565"/>
    <lineage>
        <taxon>Bacteria</taxon>
        <taxon>Pseudomonadati</taxon>
        <taxon>Pseudomonadota</taxon>
        <taxon>Alphaproteobacteria</taxon>
        <taxon>Rhodobacterales</taxon>
        <taxon>Paracoccaceae</taxon>
        <taxon>Flavimaricola</taxon>
    </lineage>
</organism>
<evidence type="ECO:0008006" key="3">
    <source>
        <dbReference type="Google" id="ProtNLM"/>
    </source>
</evidence>
<gene>
    <name evidence="1" type="ORF">LOM8899_02074</name>
</gene>
<sequence length="52" mass="6001">MITLETLRTRIAQRRAYKRTRDELAKLPIDIALDLNIYHGDADTIARKAVYG</sequence>
<accession>A0A238LE23</accession>
<dbReference type="AlphaFoldDB" id="A0A238LE23"/>
<keyword evidence="2" id="KW-1185">Reference proteome</keyword>
<proteinExistence type="predicted"/>